<dbReference type="InterPro" id="IPR050680">
    <property type="entry name" value="YpeA/RimI_acetyltransf"/>
</dbReference>
<dbReference type="InterPro" id="IPR000182">
    <property type="entry name" value="GNAT_dom"/>
</dbReference>
<dbReference type="Proteomes" id="UP000295357">
    <property type="component" value="Unassembled WGS sequence"/>
</dbReference>
<dbReference type="Gene3D" id="3.40.630.30">
    <property type="match status" value="1"/>
</dbReference>
<dbReference type="GO" id="GO:0016747">
    <property type="term" value="F:acyltransferase activity, transferring groups other than amino-acyl groups"/>
    <property type="evidence" value="ECO:0007669"/>
    <property type="project" value="InterPro"/>
</dbReference>
<dbReference type="RefSeq" id="WP_162849529.1">
    <property type="nucleotide sequence ID" value="NZ_JAUFPJ010000007.1"/>
</dbReference>
<sequence length="189" mass="20752">MLNLLSPEALILPADIKLRMLRESDLHEYKRLRDAMLLAHDEAFTSDAASERGRSAESYRNRLSQANGVGCMFTVTAWQAEQLVGAVSCEREGRAKIRHIAHVVGMMVADEHQGRGLGRALLYCALRLLGAEPEIRMATLSVSSGNQGAIRLYESLGFRRYGQLPGALKLADGRLIGKDLMALDLPPPP</sequence>
<keyword evidence="1" id="KW-0808">Transferase</keyword>
<dbReference type="PROSITE" id="PS51186">
    <property type="entry name" value="GNAT"/>
    <property type="match status" value="1"/>
</dbReference>
<dbReference type="InterPro" id="IPR016181">
    <property type="entry name" value="Acyl_CoA_acyltransferase"/>
</dbReference>
<name>A0A4R6MYZ5_9BURK</name>
<dbReference type="GO" id="GO:0005840">
    <property type="term" value="C:ribosome"/>
    <property type="evidence" value="ECO:0007669"/>
    <property type="project" value="UniProtKB-KW"/>
</dbReference>
<dbReference type="AlphaFoldDB" id="A0A4R6MYZ5"/>
<evidence type="ECO:0000313" key="4">
    <source>
        <dbReference type="EMBL" id="TDP07893.1"/>
    </source>
</evidence>
<keyword evidence="4" id="KW-0687">Ribonucleoprotein</keyword>
<dbReference type="SUPFAM" id="SSF55729">
    <property type="entry name" value="Acyl-CoA N-acyltransferases (Nat)"/>
    <property type="match status" value="1"/>
</dbReference>
<evidence type="ECO:0000259" key="3">
    <source>
        <dbReference type="PROSITE" id="PS51186"/>
    </source>
</evidence>
<proteinExistence type="predicted"/>
<keyword evidence="5" id="KW-1185">Reference proteome</keyword>
<keyword evidence="2" id="KW-0012">Acyltransferase</keyword>
<gene>
    <name evidence="4" type="ORF">DFR39_106157</name>
</gene>
<comment type="caution">
    <text evidence="4">The sequence shown here is derived from an EMBL/GenBank/DDBJ whole genome shotgun (WGS) entry which is preliminary data.</text>
</comment>
<dbReference type="EMBL" id="SNXE01000006">
    <property type="protein sequence ID" value="TDP07893.1"/>
    <property type="molecule type" value="Genomic_DNA"/>
</dbReference>
<keyword evidence="4" id="KW-0689">Ribosomal protein</keyword>
<reference evidence="4 5" key="1">
    <citation type="submission" date="2019-03" db="EMBL/GenBank/DDBJ databases">
        <title>Genomic Encyclopedia of Type Strains, Phase IV (KMG-IV): sequencing the most valuable type-strain genomes for metagenomic binning, comparative biology and taxonomic classification.</title>
        <authorList>
            <person name="Goeker M."/>
        </authorList>
    </citation>
    <scope>NUCLEOTIDE SEQUENCE [LARGE SCALE GENOMIC DNA]</scope>
    <source>
        <strain evidence="4 5">DSM 25082</strain>
    </source>
</reference>
<evidence type="ECO:0000313" key="5">
    <source>
        <dbReference type="Proteomes" id="UP000295357"/>
    </source>
</evidence>
<dbReference type="PANTHER" id="PTHR43420">
    <property type="entry name" value="ACETYLTRANSFERASE"/>
    <property type="match status" value="1"/>
</dbReference>
<evidence type="ECO:0000256" key="1">
    <source>
        <dbReference type="ARBA" id="ARBA00022679"/>
    </source>
</evidence>
<evidence type="ECO:0000256" key="2">
    <source>
        <dbReference type="ARBA" id="ARBA00023315"/>
    </source>
</evidence>
<accession>A0A4R6MYZ5</accession>
<protein>
    <submittedName>
        <fullName evidence="4">Ribosomal protein S18 acetylase RimI-like enzyme</fullName>
    </submittedName>
</protein>
<dbReference type="CDD" id="cd04301">
    <property type="entry name" value="NAT_SF"/>
    <property type="match status" value="1"/>
</dbReference>
<dbReference type="Pfam" id="PF00583">
    <property type="entry name" value="Acetyltransf_1"/>
    <property type="match status" value="1"/>
</dbReference>
<organism evidence="4 5">
    <name type="scientific">Roseateles asaccharophilus</name>
    <dbReference type="NCBI Taxonomy" id="582607"/>
    <lineage>
        <taxon>Bacteria</taxon>
        <taxon>Pseudomonadati</taxon>
        <taxon>Pseudomonadota</taxon>
        <taxon>Betaproteobacteria</taxon>
        <taxon>Burkholderiales</taxon>
        <taxon>Sphaerotilaceae</taxon>
        <taxon>Roseateles</taxon>
    </lineage>
</organism>
<feature type="domain" description="N-acetyltransferase" evidence="3">
    <location>
        <begin position="16"/>
        <end position="186"/>
    </location>
</feature>